<evidence type="ECO:0000313" key="4">
    <source>
        <dbReference type="Proteomes" id="UP001325479"/>
    </source>
</evidence>
<keyword evidence="2" id="KW-0732">Signal</keyword>
<feature type="chain" id="PRO_5047038806" evidence="2">
    <location>
        <begin position="25"/>
        <end position="112"/>
    </location>
</feature>
<dbReference type="Proteomes" id="UP001325479">
    <property type="component" value="Chromosome"/>
</dbReference>
<dbReference type="RefSeq" id="WP_114815021.1">
    <property type="nucleotide sequence ID" value="NZ_CP139965.1"/>
</dbReference>
<feature type="region of interest" description="Disordered" evidence="1">
    <location>
        <begin position="71"/>
        <end position="112"/>
    </location>
</feature>
<dbReference type="Pfam" id="PF13663">
    <property type="entry name" value="DUF4148"/>
    <property type="match status" value="1"/>
</dbReference>
<organism evidence="3 4">
    <name type="scientific">Paraburkholderia kururiensis</name>
    <dbReference type="NCBI Taxonomy" id="984307"/>
    <lineage>
        <taxon>Bacteria</taxon>
        <taxon>Pseudomonadati</taxon>
        <taxon>Pseudomonadota</taxon>
        <taxon>Betaproteobacteria</taxon>
        <taxon>Burkholderiales</taxon>
        <taxon>Burkholderiaceae</taxon>
        <taxon>Paraburkholderia</taxon>
    </lineage>
</organism>
<proteinExistence type="predicted"/>
<dbReference type="EMBL" id="CP139965">
    <property type="protein sequence ID" value="WQD77697.1"/>
    <property type="molecule type" value="Genomic_DNA"/>
</dbReference>
<dbReference type="InterPro" id="IPR025421">
    <property type="entry name" value="DUF4148"/>
</dbReference>
<evidence type="ECO:0000313" key="3">
    <source>
        <dbReference type="EMBL" id="WQD77697.1"/>
    </source>
</evidence>
<feature type="signal peptide" evidence="2">
    <location>
        <begin position="1"/>
        <end position="24"/>
    </location>
</feature>
<reference evidence="3 4" key="1">
    <citation type="submission" date="2023-12" db="EMBL/GenBank/DDBJ databases">
        <title>Genome sequencing and assembly of bacterial species from a model synthetic community.</title>
        <authorList>
            <person name="Hogle S.L."/>
        </authorList>
    </citation>
    <scope>NUCLEOTIDE SEQUENCE [LARGE SCALE GENOMIC DNA]</scope>
    <source>
        <strain evidence="3 4">HAMBI 2494</strain>
    </source>
</reference>
<protein>
    <submittedName>
        <fullName evidence="3">DUF4148 domain-containing protein</fullName>
    </submittedName>
</protein>
<gene>
    <name evidence="3" type="ORF">U0042_27255</name>
</gene>
<evidence type="ECO:0000256" key="1">
    <source>
        <dbReference type="SAM" id="MobiDB-lite"/>
    </source>
</evidence>
<accession>A0ABZ0WK05</accession>
<evidence type="ECO:0000256" key="2">
    <source>
        <dbReference type="SAM" id="SignalP"/>
    </source>
</evidence>
<name>A0ABZ0WK05_9BURK</name>
<keyword evidence="4" id="KW-1185">Reference proteome</keyword>
<sequence>MNSKSLIKAAVVAVALAAPLASFAQSNGPVTRAQVRQELIDLERAGYNPAVSNDATYPADIQAAEARVAAQNGTAMAQQRTADTGYGPSTTGSSQAGQPARVTPQQSTYFGN</sequence>